<protein>
    <submittedName>
        <fullName evidence="2">Glycosyltransferase</fullName>
    </submittedName>
</protein>
<evidence type="ECO:0000313" key="3">
    <source>
        <dbReference type="Proteomes" id="UP001500567"/>
    </source>
</evidence>
<organism evidence="2 3">
    <name type="scientific">Hymenobacter fastidiosus</name>
    <dbReference type="NCBI Taxonomy" id="486264"/>
    <lineage>
        <taxon>Bacteria</taxon>
        <taxon>Pseudomonadati</taxon>
        <taxon>Bacteroidota</taxon>
        <taxon>Cytophagia</taxon>
        <taxon>Cytophagales</taxon>
        <taxon>Hymenobacteraceae</taxon>
        <taxon>Hymenobacter</taxon>
    </lineage>
</organism>
<dbReference type="InterPro" id="IPR029044">
    <property type="entry name" value="Nucleotide-diphossugar_trans"/>
</dbReference>
<evidence type="ECO:0000259" key="1">
    <source>
        <dbReference type="Pfam" id="PF00535"/>
    </source>
</evidence>
<sequence length="407" mass="45268">MEHVSPLRFHAAHEAAAAPVAADAWRVAALPRPGLQASIVIPAKDEAENLPQTLAALAAQTDPAGRPLSPEAYEVIVLANNCHDQTAAVARRFAAAHPNFVLHVAELTLPTAEAHVGRARRLLMDEACRRLELEPGGAGILLSTDADTRVAPTWLAANQAELLTHHADAVGGRILTPHANDRPAERRYHLRDTAYRLLRARLEDQLDPDPADPWPRHHQHFGASFAITARAYRRVGGLPAVAYLEDEALYQALRRHDLRVRHSPLVRAFTSDRHEGRVEVGLSWQLREWAALHEQRREPLVEGAAQLAATWRGRRQVRQLWQTAAPSVLPPRILPDAATQQVALRLGVAGADLSRQLLRTTTFGELWEWVQQEQSRTGWPQRWPLVPLSQAVAELRRQTAQHELLTS</sequence>
<dbReference type="InterPro" id="IPR001173">
    <property type="entry name" value="Glyco_trans_2-like"/>
</dbReference>
<proteinExistence type="predicted"/>
<dbReference type="Proteomes" id="UP001500567">
    <property type="component" value="Unassembled WGS sequence"/>
</dbReference>
<dbReference type="InterPro" id="IPR050834">
    <property type="entry name" value="Glycosyltransf_2"/>
</dbReference>
<accession>A0ABP7SD56</accession>
<dbReference type="RefSeq" id="WP_345073143.1">
    <property type="nucleotide sequence ID" value="NZ_BAABDJ010000022.1"/>
</dbReference>
<evidence type="ECO:0000313" key="2">
    <source>
        <dbReference type="EMBL" id="GAA4010077.1"/>
    </source>
</evidence>
<keyword evidence="3" id="KW-1185">Reference proteome</keyword>
<name>A0ABP7SD56_9BACT</name>
<gene>
    <name evidence="2" type="ORF">GCM10022408_22870</name>
</gene>
<dbReference type="PANTHER" id="PTHR43685:SF14">
    <property type="entry name" value="GLYCOSYLTRANSFERASE 2-LIKE DOMAIN-CONTAINING PROTEIN"/>
    <property type="match status" value="1"/>
</dbReference>
<dbReference type="SUPFAM" id="SSF53448">
    <property type="entry name" value="Nucleotide-diphospho-sugar transferases"/>
    <property type="match status" value="1"/>
</dbReference>
<dbReference type="Gene3D" id="3.90.550.10">
    <property type="entry name" value="Spore Coat Polysaccharide Biosynthesis Protein SpsA, Chain A"/>
    <property type="match status" value="1"/>
</dbReference>
<dbReference type="Pfam" id="PF00535">
    <property type="entry name" value="Glycos_transf_2"/>
    <property type="match status" value="1"/>
</dbReference>
<reference evidence="3" key="1">
    <citation type="journal article" date="2019" name="Int. J. Syst. Evol. Microbiol.">
        <title>The Global Catalogue of Microorganisms (GCM) 10K type strain sequencing project: providing services to taxonomists for standard genome sequencing and annotation.</title>
        <authorList>
            <consortium name="The Broad Institute Genomics Platform"/>
            <consortium name="The Broad Institute Genome Sequencing Center for Infectious Disease"/>
            <person name="Wu L."/>
            <person name="Ma J."/>
        </authorList>
    </citation>
    <scope>NUCLEOTIDE SEQUENCE [LARGE SCALE GENOMIC DNA]</scope>
    <source>
        <strain evidence="3">JCM 17224</strain>
    </source>
</reference>
<feature type="domain" description="Glycosyltransferase 2-like" evidence="1">
    <location>
        <begin position="38"/>
        <end position="199"/>
    </location>
</feature>
<dbReference type="EMBL" id="BAABDJ010000022">
    <property type="protein sequence ID" value="GAA4010077.1"/>
    <property type="molecule type" value="Genomic_DNA"/>
</dbReference>
<dbReference type="PANTHER" id="PTHR43685">
    <property type="entry name" value="GLYCOSYLTRANSFERASE"/>
    <property type="match status" value="1"/>
</dbReference>
<comment type="caution">
    <text evidence="2">The sequence shown here is derived from an EMBL/GenBank/DDBJ whole genome shotgun (WGS) entry which is preliminary data.</text>
</comment>